<comment type="caution">
    <text evidence="2">The sequence shown here is derived from an EMBL/GenBank/DDBJ whole genome shotgun (WGS) entry which is preliminary data.</text>
</comment>
<dbReference type="EMBL" id="JASPKY010000543">
    <property type="protein sequence ID" value="KAK9693412.1"/>
    <property type="molecule type" value="Genomic_DNA"/>
</dbReference>
<name>A0AAW1IUL3_POPJA</name>
<keyword evidence="3" id="KW-1185">Reference proteome</keyword>
<feature type="transmembrane region" description="Helical" evidence="1">
    <location>
        <begin position="78"/>
        <end position="96"/>
    </location>
</feature>
<accession>A0AAW1IUL3</accession>
<dbReference type="AlphaFoldDB" id="A0AAW1IUL3"/>
<gene>
    <name evidence="2" type="ORF">QE152_g34218</name>
</gene>
<protein>
    <submittedName>
        <fullName evidence="2">Uncharacterized protein</fullName>
    </submittedName>
</protein>
<evidence type="ECO:0000313" key="2">
    <source>
        <dbReference type="EMBL" id="KAK9693412.1"/>
    </source>
</evidence>
<keyword evidence="1" id="KW-1133">Transmembrane helix</keyword>
<proteinExistence type="predicted"/>
<evidence type="ECO:0000256" key="1">
    <source>
        <dbReference type="SAM" id="Phobius"/>
    </source>
</evidence>
<organism evidence="2 3">
    <name type="scientific">Popillia japonica</name>
    <name type="common">Japanese beetle</name>
    <dbReference type="NCBI Taxonomy" id="7064"/>
    <lineage>
        <taxon>Eukaryota</taxon>
        <taxon>Metazoa</taxon>
        <taxon>Ecdysozoa</taxon>
        <taxon>Arthropoda</taxon>
        <taxon>Hexapoda</taxon>
        <taxon>Insecta</taxon>
        <taxon>Pterygota</taxon>
        <taxon>Neoptera</taxon>
        <taxon>Endopterygota</taxon>
        <taxon>Coleoptera</taxon>
        <taxon>Polyphaga</taxon>
        <taxon>Scarabaeiformia</taxon>
        <taxon>Scarabaeidae</taxon>
        <taxon>Rutelinae</taxon>
        <taxon>Popillia</taxon>
    </lineage>
</organism>
<feature type="transmembrane region" description="Helical" evidence="1">
    <location>
        <begin position="108"/>
        <end position="128"/>
    </location>
</feature>
<reference evidence="2 3" key="1">
    <citation type="journal article" date="2024" name="BMC Genomics">
        <title>De novo assembly and annotation of Popillia japonica's genome with initial clues to its potential as an invasive pest.</title>
        <authorList>
            <person name="Cucini C."/>
            <person name="Boschi S."/>
            <person name="Funari R."/>
            <person name="Cardaioli E."/>
            <person name="Iannotti N."/>
            <person name="Marturano G."/>
            <person name="Paoli F."/>
            <person name="Bruttini M."/>
            <person name="Carapelli A."/>
            <person name="Frati F."/>
            <person name="Nardi F."/>
        </authorList>
    </citation>
    <scope>NUCLEOTIDE SEQUENCE [LARGE SCALE GENOMIC DNA]</scope>
    <source>
        <strain evidence="2">DMR45628</strain>
    </source>
</reference>
<dbReference type="Proteomes" id="UP001458880">
    <property type="component" value="Unassembled WGS sequence"/>
</dbReference>
<sequence>MLEEKYQQITEYHTSRFLGLYVLSDDVEMLKKRVICLRPTCPYLLEPPSMLKKRVICLRPTCPYLLEPPSSFKKCCDYLVLATIIVQSLVLPYLCFFFKRLNAVEDGWLYMLDVICIFGLYLEMSTGVKTHEKTLMKVSEIFIYKGKHFTSLVDIFSTIPLQMVASLMGLKSLFIKANISPVWWIFSQRFHCKW</sequence>
<keyword evidence="1" id="KW-0812">Transmembrane</keyword>
<evidence type="ECO:0000313" key="3">
    <source>
        <dbReference type="Proteomes" id="UP001458880"/>
    </source>
</evidence>
<keyword evidence="1" id="KW-0472">Membrane</keyword>